<dbReference type="AlphaFoldDB" id="A3LYS4"/>
<dbReference type="RefSeq" id="XP_001386055.2">
    <property type="nucleotide sequence ID" value="XM_001386018.1"/>
</dbReference>
<reference evidence="3 4" key="1">
    <citation type="journal article" date="2007" name="Nat. Biotechnol.">
        <title>Genome sequence of the lignocellulose-bioconverting and xylose-fermenting yeast Pichia stipitis.</title>
        <authorList>
            <person name="Jeffries T.W."/>
            <person name="Grigoriev I.V."/>
            <person name="Grimwood J."/>
            <person name="Laplaza J.M."/>
            <person name="Aerts A."/>
            <person name="Salamov A."/>
            <person name="Schmutz J."/>
            <person name="Lindquist E."/>
            <person name="Dehal P."/>
            <person name="Shapiro H."/>
            <person name="Jin Y.S."/>
            <person name="Passoth V."/>
            <person name="Richardson P.M."/>
        </authorList>
    </citation>
    <scope>NUCLEOTIDE SEQUENCE [LARGE SCALE GENOMIC DNA]</scope>
    <source>
        <strain evidence="4">ATCC 58785 / CBS 6054 / NBRC 10063 / NRRL Y-11545</strain>
    </source>
</reference>
<proteinExistence type="predicted"/>
<organism evidence="3 4">
    <name type="scientific">Scheffersomyces stipitis (strain ATCC 58785 / CBS 6054 / NBRC 10063 / NRRL Y-11545)</name>
    <name type="common">Yeast</name>
    <name type="synonym">Pichia stipitis</name>
    <dbReference type="NCBI Taxonomy" id="322104"/>
    <lineage>
        <taxon>Eukaryota</taxon>
        <taxon>Fungi</taxon>
        <taxon>Dikarya</taxon>
        <taxon>Ascomycota</taxon>
        <taxon>Saccharomycotina</taxon>
        <taxon>Pichiomycetes</taxon>
        <taxon>Debaryomycetaceae</taxon>
        <taxon>Scheffersomyces</taxon>
    </lineage>
</organism>
<evidence type="ECO:0000313" key="4">
    <source>
        <dbReference type="Proteomes" id="UP000002258"/>
    </source>
</evidence>
<accession>A3LYS4</accession>
<protein>
    <recommendedName>
        <fullName evidence="2">Transcription regulator Rua1 C-terminal domain-containing protein</fullName>
    </recommendedName>
</protein>
<feature type="domain" description="Transcription regulator Rua1 C-terminal" evidence="2">
    <location>
        <begin position="217"/>
        <end position="319"/>
    </location>
</feature>
<dbReference type="EMBL" id="CP000501">
    <property type="protein sequence ID" value="ABN68026.2"/>
    <property type="molecule type" value="Genomic_DNA"/>
</dbReference>
<feature type="compositionally biased region" description="Polar residues" evidence="1">
    <location>
        <begin position="1"/>
        <end position="22"/>
    </location>
</feature>
<evidence type="ECO:0000259" key="2">
    <source>
        <dbReference type="Pfam" id="PF14616"/>
    </source>
</evidence>
<dbReference type="GeneID" id="4840434"/>
<dbReference type="Pfam" id="PF14616">
    <property type="entry name" value="Rua1_C"/>
    <property type="match status" value="1"/>
</dbReference>
<dbReference type="InParanoid" id="A3LYS4"/>
<evidence type="ECO:0000313" key="3">
    <source>
        <dbReference type="EMBL" id="ABN68026.2"/>
    </source>
</evidence>
<dbReference type="InterPro" id="IPR028012">
    <property type="entry name" value="Rua1_C"/>
</dbReference>
<evidence type="ECO:0000256" key="1">
    <source>
        <dbReference type="SAM" id="MobiDB-lite"/>
    </source>
</evidence>
<sequence>MFIQDITSQSSSSHKVSEGSFSSKRKLDEENSNESSTGVVFYSAGNKTSEEPQVKRPKYLAEHKHRHDFFARLTVNVDEFIASHDVWTAFLQDVHSHRLQSTTPAKKSRRVTFADSPVYVDRPFKKLGSTCEFNYNELEIETYSGVFFDEIPPVAPLRTPGRLEGYDKVGVVFRKLSKIEIGKAVQHSRPQFLFDMLGIEQPFTYVQNPLFGSFRSEPQYYRLDSDGEENGMCPYCYDIVFLPKEEYTKHICDCHGIDRNGNPITVPSYMGRYKSHDREHAKLYEERVPCLHCKELIEVNRLTRLFPLENYYIHCREKHWK</sequence>
<gene>
    <name evidence="3" type="ORF">PICST_33279</name>
</gene>
<name>A3LYS4_PICST</name>
<dbReference type="KEGG" id="pic:PICST_33279"/>
<keyword evidence="4" id="KW-1185">Reference proteome</keyword>
<feature type="region of interest" description="Disordered" evidence="1">
    <location>
        <begin position="1"/>
        <end position="54"/>
    </location>
</feature>
<dbReference type="Proteomes" id="UP000002258">
    <property type="component" value="Chromosome 7"/>
</dbReference>
<dbReference type="HOGENOM" id="CLU_866310_0_0_1"/>